<dbReference type="Proteomes" id="UP000178520">
    <property type="component" value="Unassembled WGS sequence"/>
</dbReference>
<feature type="transmembrane region" description="Helical" evidence="1">
    <location>
        <begin position="60"/>
        <end position="76"/>
    </location>
</feature>
<evidence type="ECO:0000256" key="1">
    <source>
        <dbReference type="SAM" id="Phobius"/>
    </source>
</evidence>
<feature type="transmembrane region" description="Helical" evidence="1">
    <location>
        <begin position="149"/>
        <end position="168"/>
    </location>
</feature>
<organism evidence="2 3">
    <name type="scientific">Candidatus Yanofskybacteria bacterium RIFCSPHIGHO2_01_FULL_41_21</name>
    <dbReference type="NCBI Taxonomy" id="1802660"/>
    <lineage>
        <taxon>Bacteria</taxon>
        <taxon>Candidatus Yanofskyibacteriota</taxon>
    </lineage>
</organism>
<gene>
    <name evidence="2" type="ORF">A2735_01390</name>
</gene>
<keyword evidence="1" id="KW-0472">Membrane</keyword>
<feature type="transmembrane region" description="Helical" evidence="1">
    <location>
        <begin position="117"/>
        <end position="137"/>
    </location>
</feature>
<keyword evidence="1" id="KW-1133">Transmembrane helix</keyword>
<proteinExistence type="predicted"/>
<comment type="caution">
    <text evidence="2">The sequence shown here is derived from an EMBL/GenBank/DDBJ whole genome shotgun (WGS) entry which is preliminary data.</text>
</comment>
<evidence type="ECO:0000313" key="3">
    <source>
        <dbReference type="Proteomes" id="UP000178520"/>
    </source>
</evidence>
<keyword evidence="1" id="KW-0812">Transmembrane</keyword>
<feature type="transmembrane region" description="Helical" evidence="1">
    <location>
        <begin position="188"/>
        <end position="208"/>
    </location>
</feature>
<name>A0A1F8EAE9_9BACT</name>
<dbReference type="AlphaFoldDB" id="A0A1F8EAE9"/>
<dbReference type="EMBL" id="MGJA01000008">
    <property type="protein sequence ID" value="OGM97793.1"/>
    <property type="molecule type" value="Genomic_DNA"/>
</dbReference>
<sequence>MDTISNFLKTLHIPTFGEVTSSASQAAGEAATKAVVEKASQITVPGLGALSMPSLGSGELFGILVVVGILLMALTLGRTRTLISVLSIYVAFALQTIFPFFGWILKNQSLTNDLPTLRVFVFLILYSIVFGLLNRSILKTRFNLGEASFVSVVTMGLVQIGLIISIILNLAPSFYDIANKLPAGLSPFFGNQLALFYWALVPVFLLIFQKRSD</sequence>
<evidence type="ECO:0000313" key="2">
    <source>
        <dbReference type="EMBL" id="OGM97793.1"/>
    </source>
</evidence>
<accession>A0A1F8EAE9</accession>
<protein>
    <submittedName>
        <fullName evidence="2">Uncharacterized protein</fullName>
    </submittedName>
</protein>
<feature type="transmembrane region" description="Helical" evidence="1">
    <location>
        <begin position="83"/>
        <end position="105"/>
    </location>
</feature>
<reference evidence="2 3" key="1">
    <citation type="journal article" date="2016" name="Nat. Commun.">
        <title>Thousands of microbial genomes shed light on interconnected biogeochemical processes in an aquifer system.</title>
        <authorList>
            <person name="Anantharaman K."/>
            <person name="Brown C.T."/>
            <person name="Hug L.A."/>
            <person name="Sharon I."/>
            <person name="Castelle C.J."/>
            <person name="Probst A.J."/>
            <person name="Thomas B.C."/>
            <person name="Singh A."/>
            <person name="Wilkins M.J."/>
            <person name="Karaoz U."/>
            <person name="Brodie E.L."/>
            <person name="Williams K.H."/>
            <person name="Hubbard S.S."/>
            <person name="Banfield J.F."/>
        </authorList>
    </citation>
    <scope>NUCLEOTIDE SEQUENCE [LARGE SCALE GENOMIC DNA]</scope>
</reference>